<dbReference type="EMBL" id="KB632375">
    <property type="protein sequence ID" value="ERL93906.1"/>
    <property type="molecule type" value="Genomic_DNA"/>
</dbReference>
<evidence type="ECO:0000256" key="4">
    <source>
        <dbReference type="ARBA" id="ARBA00022786"/>
    </source>
</evidence>
<keyword evidence="5" id="KW-0131">Cell cycle</keyword>
<keyword evidence="3" id="KW-0498">Mitosis</keyword>
<dbReference type="GO" id="GO:0031145">
    <property type="term" value="P:anaphase-promoting complex-dependent catabolic process"/>
    <property type="evidence" value="ECO:0007669"/>
    <property type="project" value="InterPro"/>
</dbReference>
<dbReference type="PANTHER" id="PTHR13260:SF0">
    <property type="entry name" value="ANAPHASE-PROMOTING COMPLEX SUBUNIT 4"/>
    <property type="match status" value="1"/>
</dbReference>
<evidence type="ECO:0000259" key="6">
    <source>
        <dbReference type="Pfam" id="PF12896"/>
    </source>
</evidence>
<sequence length="382" mass="44196">MHPYVKLEHANLSLAWTKAFGLDEDVIQKAIQMNGAFVIKASEMQETLDGSVANFRAFFKWLYSCVLVLMGEPIPPNFEKTTQRSVMNISTFIKNFDCYGYEENPTVKNKFMMERIGQYLIDRDLTIKHESEGNDWAKLLEENECLRNHPTTMPHYPEKSIVQLLAMLKDSVFKVFKAPMRAINDAMATVYLYNCFNFGSPDIPMSSISITKDVMYFAFIQSSKRVQLLQVHFNETTAFEGRLGSFRFNQQSLAESLKILDLQFYSKDILSLLLNECDEPRRSCIFQLSIPLAIEHFRPFELDTEFQQYYSESVNAWDFVPRHCKMSDLPASRFAVSGTRRLCVLLSEDQRNIQLFELECDDEDVQEDADMSVVHSDDLDLP</sequence>
<protein>
    <recommendedName>
        <fullName evidence="1">Anaphase-promoting complex subunit 4</fullName>
    </recommendedName>
</protein>
<dbReference type="GO" id="GO:0051301">
    <property type="term" value="P:cell division"/>
    <property type="evidence" value="ECO:0007669"/>
    <property type="project" value="UniProtKB-KW"/>
</dbReference>
<evidence type="ECO:0000313" key="8">
    <source>
        <dbReference type="Proteomes" id="UP000030742"/>
    </source>
</evidence>
<evidence type="ECO:0000256" key="3">
    <source>
        <dbReference type="ARBA" id="ARBA00022776"/>
    </source>
</evidence>
<proteinExistence type="predicted"/>
<accession>U4UUN8</accession>
<dbReference type="GO" id="GO:0034399">
    <property type="term" value="C:nuclear periphery"/>
    <property type="evidence" value="ECO:0007669"/>
    <property type="project" value="TreeGrafter"/>
</dbReference>
<name>U4UUN8_DENPD</name>
<dbReference type="GO" id="GO:0070979">
    <property type="term" value="P:protein K11-linked ubiquitination"/>
    <property type="evidence" value="ECO:0007669"/>
    <property type="project" value="TreeGrafter"/>
</dbReference>
<feature type="domain" description="Anaphase-promoting complex subunit 4 long" evidence="6">
    <location>
        <begin position="17"/>
        <end position="70"/>
    </location>
</feature>
<dbReference type="Pfam" id="PF12896">
    <property type="entry name" value="ANAPC4"/>
    <property type="match status" value="1"/>
</dbReference>
<evidence type="ECO:0000313" key="7">
    <source>
        <dbReference type="EMBL" id="ERL93906.1"/>
    </source>
</evidence>
<dbReference type="GO" id="GO:0005680">
    <property type="term" value="C:anaphase-promoting complex"/>
    <property type="evidence" value="ECO:0007669"/>
    <property type="project" value="InterPro"/>
</dbReference>
<evidence type="ECO:0000256" key="2">
    <source>
        <dbReference type="ARBA" id="ARBA00022618"/>
    </source>
</evidence>
<gene>
    <name evidence="7" type="ORF">D910_11192</name>
</gene>
<reference evidence="7 8" key="1">
    <citation type="journal article" date="2013" name="Genome Biol.">
        <title>Draft genome of the mountain pine beetle, Dendroctonus ponderosae Hopkins, a major forest pest.</title>
        <authorList>
            <person name="Keeling C.I."/>
            <person name="Yuen M.M."/>
            <person name="Liao N.Y."/>
            <person name="Docking T.R."/>
            <person name="Chan S.K."/>
            <person name="Taylor G.A."/>
            <person name="Palmquist D.L."/>
            <person name="Jackman S.D."/>
            <person name="Nguyen A."/>
            <person name="Li M."/>
            <person name="Henderson H."/>
            <person name="Janes J.K."/>
            <person name="Zhao Y."/>
            <person name="Pandoh P."/>
            <person name="Moore R."/>
            <person name="Sperling F.A."/>
            <person name="Huber D.P."/>
            <person name="Birol I."/>
            <person name="Jones S.J."/>
            <person name="Bohlmann J."/>
        </authorList>
    </citation>
    <scope>NUCLEOTIDE SEQUENCE</scope>
</reference>
<dbReference type="AlphaFoldDB" id="U4UUN8"/>
<evidence type="ECO:0000256" key="5">
    <source>
        <dbReference type="ARBA" id="ARBA00023306"/>
    </source>
</evidence>
<dbReference type="PANTHER" id="PTHR13260">
    <property type="entry name" value="ANAPHASE PROMOTING COMPLEX SUBUNIT 4 APC4"/>
    <property type="match status" value="1"/>
</dbReference>
<organism evidence="7 8">
    <name type="scientific">Dendroctonus ponderosae</name>
    <name type="common">Mountain pine beetle</name>
    <dbReference type="NCBI Taxonomy" id="77166"/>
    <lineage>
        <taxon>Eukaryota</taxon>
        <taxon>Metazoa</taxon>
        <taxon>Ecdysozoa</taxon>
        <taxon>Arthropoda</taxon>
        <taxon>Hexapoda</taxon>
        <taxon>Insecta</taxon>
        <taxon>Pterygota</taxon>
        <taxon>Neoptera</taxon>
        <taxon>Endopterygota</taxon>
        <taxon>Coleoptera</taxon>
        <taxon>Polyphaga</taxon>
        <taxon>Cucujiformia</taxon>
        <taxon>Curculionidae</taxon>
        <taxon>Scolytinae</taxon>
        <taxon>Dendroctonus</taxon>
    </lineage>
</organism>
<dbReference type="STRING" id="77166.U4UUN8"/>
<dbReference type="InterPro" id="IPR024789">
    <property type="entry name" value="APC4"/>
</dbReference>
<dbReference type="InterPro" id="IPR024790">
    <property type="entry name" value="APC4_long_dom"/>
</dbReference>
<dbReference type="Proteomes" id="UP000030742">
    <property type="component" value="Unassembled WGS sequence"/>
</dbReference>
<keyword evidence="2" id="KW-0132">Cell division</keyword>
<evidence type="ECO:0000256" key="1">
    <source>
        <dbReference type="ARBA" id="ARBA00016067"/>
    </source>
</evidence>
<dbReference type="OrthoDB" id="2110451at2759"/>
<keyword evidence="4" id="KW-0833">Ubl conjugation pathway</keyword>